<evidence type="ECO:0000256" key="1">
    <source>
        <dbReference type="ARBA" id="ARBA00004127"/>
    </source>
</evidence>
<evidence type="ECO:0000259" key="6">
    <source>
        <dbReference type="Pfam" id="PF02656"/>
    </source>
</evidence>
<evidence type="ECO:0000256" key="3">
    <source>
        <dbReference type="ARBA" id="ARBA00022989"/>
    </source>
</evidence>
<evidence type="ECO:0000256" key="5">
    <source>
        <dbReference type="SAM" id="Phobius"/>
    </source>
</evidence>
<reference evidence="7 8" key="1">
    <citation type="submission" date="2019-02" db="EMBL/GenBank/DDBJ databases">
        <title>Deep-cultivation of Planctomycetes and their phenomic and genomic characterization uncovers novel biology.</title>
        <authorList>
            <person name="Wiegand S."/>
            <person name="Jogler M."/>
            <person name="Boedeker C."/>
            <person name="Pinto D."/>
            <person name="Vollmers J."/>
            <person name="Rivas-Marin E."/>
            <person name="Kohn T."/>
            <person name="Peeters S.H."/>
            <person name="Heuer A."/>
            <person name="Rast P."/>
            <person name="Oberbeckmann S."/>
            <person name="Bunk B."/>
            <person name="Jeske O."/>
            <person name="Meyerdierks A."/>
            <person name="Storesund J.E."/>
            <person name="Kallscheuer N."/>
            <person name="Luecker S."/>
            <person name="Lage O.M."/>
            <person name="Pohl T."/>
            <person name="Merkel B.J."/>
            <person name="Hornburger P."/>
            <person name="Mueller R.-W."/>
            <person name="Bruemmer F."/>
            <person name="Labrenz M."/>
            <person name="Spormann A.M."/>
            <person name="Op Den Camp H."/>
            <person name="Overmann J."/>
            <person name="Amann R."/>
            <person name="Jetten M.S.M."/>
            <person name="Mascher T."/>
            <person name="Medema M.H."/>
            <person name="Devos D.P."/>
            <person name="Kaster A.-K."/>
            <person name="Ovreas L."/>
            <person name="Rohde M."/>
            <person name="Galperin M.Y."/>
            <person name="Jogler C."/>
        </authorList>
    </citation>
    <scope>NUCLEOTIDE SEQUENCE [LARGE SCALE GENOMIC DNA]</scope>
    <source>
        <strain evidence="7 8">Q31b</strain>
    </source>
</reference>
<feature type="transmembrane region" description="Helical" evidence="5">
    <location>
        <begin position="55"/>
        <end position="76"/>
    </location>
</feature>
<keyword evidence="2 5" id="KW-0812">Transmembrane</keyword>
<keyword evidence="8" id="KW-1185">Reference proteome</keyword>
<protein>
    <recommendedName>
        <fullName evidence="6">DUF202 domain-containing protein</fullName>
    </recommendedName>
</protein>
<sequence length="86" mass="9318">MNITDEPAPKPDLNLVRTDLANERTLLAYGRTGLMVSGTGVTLIKFFADEEILQVIGWAFLGLGLLVGAVGLLRFASLHARLHRDG</sequence>
<dbReference type="GO" id="GO:0012505">
    <property type="term" value="C:endomembrane system"/>
    <property type="evidence" value="ECO:0007669"/>
    <property type="project" value="UniProtKB-SubCell"/>
</dbReference>
<dbReference type="Pfam" id="PF02656">
    <property type="entry name" value="DUF202"/>
    <property type="match status" value="1"/>
</dbReference>
<comment type="caution">
    <text evidence="7">The sequence shown here is derived from an EMBL/GenBank/DDBJ whole genome shotgun (WGS) entry which is preliminary data.</text>
</comment>
<proteinExistence type="predicted"/>
<comment type="subcellular location">
    <subcellularLocation>
        <location evidence="1">Endomembrane system</location>
        <topology evidence="1">Multi-pass membrane protein</topology>
    </subcellularLocation>
</comment>
<keyword evidence="3 5" id="KW-1133">Transmembrane helix</keyword>
<name>A0A5C6E0W2_9BACT</name>
<evidence type="ECO:0000313" key="7">
    <source>
        <dbReference type="EMBL" id="TWU43333.1"/>
    </source>
</evidence>
<dbReference type="InterPro" id="IPR003807">
    <property type="entry name" value="DUF202"/>
</dbReference>
<accession>A0A5C6E0W2</accession>
<feature type="domain" description="DUF202" evidence="6">
    <location>
        <begin position="17"/>
        <end position="77"/>
    </location>
</feature>
<gene>
    <name evidence="7" type="ORF">Q31b_23720</name>
</gene>
<organism evidence="7 8">
    <name type="scientific">Novipirellula aureliae</name>
    <dbReference type="NCBI Taxonomy" id="2527966"/>
    <lineage>
        <taxon>Bacteria</taxon>
        <taxon>Pseudomonadati</taxon>
        <taxon>Planctomycetota</taxon>
        <taxon>Planctomycetia</taxon>
        <taxon>Pirellulales</taxon>
        <taxon>Pirellulaceae</taxon>
        <taxon>Novipirellula</taxon>
    </lineage>
</organism>
<dbReference type="Proteomes" id="UP000315471">
    <property type="component" value="Unassembled WGS sequence"/>
</dbReference>
<dbReference type="EMBL" id="SJPY01000003">
    <property type="protein sequence ID" value="TWU43333.1"/>
    <property type="molecule type" value="Genomic_DNA"/>
</dbReference>
<evidence type="ECO:0000313" key="8">
    <source>
        <dbReference type="Proteomes" id="UP000315471"/>
    </source>
</evidence>
<keyword evidence="4 5" id="KW-0472">Membrane</keyword>
<evidence type="ECO:0000256" key="2">
    <source>
        <dbReference type="ARBA" id="ARBA00022692"/>
    </source>
</evidence>
<evidence type="ECO:0000256" key="4">
    <source>
        <dbReference type="ARBA" id="ARBA00023136"/>
    </source>
</evidence>
<dbReference type="AlphaFoldDB" id="A0A5C6E0W2"/>